<proteinExistence type="predicted"/>
<organism evidence="1 2">
    <name type="scientific">Smallanthus sonchifolius</name>
    <dbReference type="NCBI Taxonomy" id="185202"/>
    <lineage>
        <taxon>Eukaryota</taxon>
        <taxon>Viridiplantae</taxon>
        <taxon>Streptophyta</taxon>
        <taxon>Embryophyta</taxon>
        <taxon>Tracheophyta</taxon>
        <taxon>Spermatophyta</taxon>
        <taxon>Magnoliopsida</taxon>
        <taxon>eudicotyledons</taxon>
        <taxon>Gunneridae</taxon>
        <taxon>Pentapetalae</taxon>
        <taxon>asterids</taxon>
        <taxon>campanulids</taxon>
        <taxon>Asterales</taxon>
        <taxon>Asteraceae</taxon>
        <taxon>Asteroideae</taxon>
        <taxon>Heliantheae alliance</taxon>
        <taxon>Millerieae</taxon>
        <taxon>Smallanthus</taxon>
    </lineage>
</organism>
<protein>
    <submittedName>
        <fullName evidence="1">Uncharacterized protein</fullName>
    </submittedName>
</protein>
<dbReference type="EMBL" id="CM042041">
    <property type="protein sequence ID" value="KAI3713576.1"/>
    <property type="molecule type" value="Genomic_DNA"/>
</dbReference>
<evidence type="ECO:0000313" key="1">
    <source>
        <dbReference type="EMBL" id="KAI3713576.1"/>
    </source>
</evidence>
<sequence>MFADLGHFSYAAIQSAEEISNNPTFNWPEFVGGICKEVADAALTWTQSQEELCLKSQGSIDAFQEEIKLGS</sequence>
<evidence type="ECO:0000313" key="2">
    <source>
        <dbReference type="Proteomes" id="UP001056120"/>
    </source>
</evidence>
<gene>
    <name evidence="1" type="ORF">L1987_72156</name>
</gene>
<reference evidence="2" key="1">
    <citation type="journal article" date="2022" name="Mol. Ecol. Resour.">
        <title>The genomes of chicory, endive, great burdock and yacon provide insights into Asteraceae palaeo-polyploidization history and plant inulin production.</title>
        <authorList>
            <person name="Fan W."/>
            <person name="Wang S."/>
            <person name="Wang H."/>
            <person name="Wang A."/>
            <person name="Jiang F."/>
            <person name="Liu H."/>
            <person name="Zhao H."/>
            <person name="Xu D."/>
            <person name="Zhang Y."/>
        </authorList>
    </citation>
    <scope>NUCLEOTIDE SEQUENCE [LARGE SCALE GENOMIC DNA]</scope>
    <source>
        <strain evidence="2">cv. Yunnan</strain>
    </source>
</reference>
<name>A0ACB9AVS7_9ASTR</name>
<dbReference type="Proteomes" id="UP001056120">
    <property type="component" value="Linkage Group LG24"/>
</dbReference>
<reference evidence="1 2" key="2">
    <citation type="journal article" date="2022" name="Mol. Ecol. Resour.">
        <title>The genomes of chicory, endive, great burdock and yacon provide insights into Asteraceae paleo-polyploidization history and plant inulin production.</title>
        <authorList>
            <person name="Fan W."/>
            <person name="Wang S."/>
            <person name="Wang H."/>
            <person name="Wang A."/>
            <person name="Jiang F."/>
            <person name="Liu H."/>
            <person name="Zhao H."/>
            <person name="Xu D."/>
            <person name="Zhang Y."/>
        </authorList>
    </citation>
    <scope>NUCLEOTIDE SEQUENCE [LARGE SCALE GENOMIC DNA]</scope>
    <source>
        <strain evidence="2">cv. Yunnan</strain>
        <tissue evidence="1">Leaves</tissue>
    </source>
</reference>
<accession>A0ACB9AVS7</accession>
<keyword evidence="2" id="KW-1185">Reference proteome</keyword>
<comment type="caution">
    <text evidence="1">The sequence shown here is derived from an EMBL/GenBank/DDBJ whole genome shotgun (WGS) entry which is preliminary data.</text>
</comment>